<dbReference type="KEGG" id="kba:A0U89_14200"/>
<sequence length="385" mass="41792">MKKSIFVSVLLGMSSLCFPGVGMAEKTVQISPDAFKAENIVISTAIAGRLSDHMDVPAYVALDERHVARIHPVGNGRVQEVFVTPGEKVQKGAPLFKYENFSLADQEQRTNEAQAAYQQALAQESNATDIYKRGHALEGGVVSSGEVERRFSSFKAARELVRQRQAELTTERQRLARYSTQLEKGEGLVSTVTSPISGIIRTISVTQGESVSNTALPAVEIDDLSQVWVISQVDPQKAGLLAAGGQQLTYISANQTPISSNITLIEASIEPGTRHVLVRSLVTNPDMILRPDMLVKTRLMTRNRVSGVLVPEAAIQTLNGENCVFVQKSDHEFVPRNVTVATTLEGKALVTEGLKAGQKVVSQGSFVLKSQYLLAPTPDHSEARD</sequence>
<dbReference type="Proteomes" id="UP000179145">
    <property type="component" value="Plasmid pKB14400_1"/>
</dbReference>
<keyword evidence="2" id="KW-0813">Transport</keyword>
<keyword evidence="7" id="KW-1185">Reference proteome</keyword>
<feature type="domain" description="CzcB-like C-terminal circularly permuted SH3-like" evidence="4">
    <location>
        <begin position="308"/>
        <end position="369"/>
    </location>
</feature>
<dbReference type="AlphaFoldDB" id="A0A1D8UXW7"/>
<dbReference type="NCBIfam" id="TIGR01730">
    <property type="entry name" value="RND_mfp"/>
    <property type="match status" value="1"/>
</dbReference>
<dbReference type="InterPro" id="IPR058649">
    <property type="entry name" value="CzcB_C"/>
</dbReference>
<evidence type="ECO:0000313" key="6">
    <source>
        <dbReference type="EMBL" id="AOX18459.1"/>
    </source>
</evidence>
<dbReference type="InterPro" id="IPR006143">
    <property type="entry name" value="RND_pump_MFP"/>
</dbReference>
<gene>
    <name evidence="6" type="ORF">A0U89_14200</name>
</gene>
<feature type="domain" description="YknX-like barrel-sandwich hybrid" evidence="5">
    <location>
        <begin position="75"/>
        <end position="221"/>
    </location>
</feature>
<accession>A0A1D8UXW7</accession>
<dbReference type="InterPro" id="IPR058792">
    <property type="entry name" value="Beta-barrel_RND_2"/>
</dbReference>
<evidence type="ECO:0000256" key="2">
    <source>
        <dbReference type="ARBA" id="ARBA00022448"/>
    </source>
</evidence>
<evidence type="ECO:0000259" key="4">
    <source>
        <dbReference type="Pfam" id="PF25975"/>
    </source>
</evidence>
<name>A0A1D8UXW7_9PROT</name>
<evidence type="ECO:0000256" key="1">
    <source>
        <dbReference type="ARBA" id="ARBA00009477"/>
    </source>
</evidence>
<evidence type="ECO:0000259" key="3">
    <source>
        <dbReference type="Pfam" id="PF25954"/>
    </source>
</evidence>
<dbReference type="Pfam" id="PF25954">
    <property type="entry name" value="Beta-barrel_RND_2"/>
    <property type="match status" value="1"/>
</dbReference>
<dbReference type="PANTHER" id="PTHR30097">
    <property type="entry name" value="CATION EFFLUX SYSTEM PROTEIN CUSB"/>
    <property type="match status" value="1"/>
</dbReference>
<dbReference type="Pfam" id="PF25975">
    <property type="entry name" value="CzcB_C"/>
    <property type="match status" value="1"/>
</dbReference>
<dbReference type="Gene3D" id="2.40.50.100">
    <property type="match status" value="1"/>
</dbReference>
<dbReference type="OrthoDB" id="9806939at2"/>
<dbReference type="Gene3D" id="2.40.30.170">
    <property type="match status" value="1"/>
</dbReference>
<dbReference type="EMBL" id="CP014675">
    <property type="protein sequence ID" value="AOX18459.1"/>
    <property type="molecule type" value="Genomic_DNA"/>
</dbReference>
<dbReference type="InterPro" id="IPR058639">
    <property type="entry name" value="BSH_YknX-like"/>
</dbReference>
<dbReference type="Pfam" id="PF25984">
    <property type="entry name" value="BSH_YknX"/>
    <property type="match status" value="1"/>
</dbReference>
<dbReference type="GO" id="GO:0016020">
    <property type="term" value="C:membrane"/>
    <property type="evidence" value="ECO:0007669"/>
    <property type="project" value="InterPro"/>
</dbReference>
<evidence type="ECO:0000313" key="7">
    <source>
        <dbReference type="Proteomes" id="UP000179145"/>
    </source>
</evidence>
<organism evidence="6 7">
    <name type="scientific">Kozakia baliensis</name>
    <dbReference type="NCBI Taxonomy" id="153496"/>
    <lineage>
        <taxon>Bacteria</taxon>
        <taxon>Pseudomonadati</taxon>
        <taxon>Pseudomonadota</taxon>
        <taxon>Alphaproteobacteria</taxon>
        <taxon>Acetobacterales</taxon>
        <taxon>Acetobacteraceae</taxon>
        <taxon>Kozakia</taxon>
    </lineage>
</organism>
<comment type="similarity">
    <text evidence="1">Belongs to the membrane fusion protein (MFP) (TC 8.A.1) family.</text>
</comment>
<dbReference type="FunFam" id="2.40.420.20:FF:000006">
    <property type="entry name" value="RND family efflux transporter MFP subunit"/>
    <property type="match status" value="1"/>
</dbReference>
<dbReference type="InterPro" id="IPR051909">
    <property type="entry name" value="MFP_Cation_Efflux"/>
</dbReference>
<feature type="domain" description="CusB-like beta-barrel" evidence="3">
    <location>
        <begin position="226"/>
        <end position="301"/>
    </location>
</feature>
<evidence type="ECO:0000259" key="5">
    <source>
        <dbReference type="Pfam" id="PF25984"/>
    </source>
</evidence>
<dbReference type="GO" id="GO:0022857">
    <property type="term" value="F:transmembrane transporter activity"/>
    <property type="evidence" value="ECO:0007669"/>
    <property type="project" value="InterPro"/>
</dbReference>
<keyword evidence="6" id="KW-0614">Plasmid</keyword>
<protein>
    <submittedName>
        <fullName evidence="6">Uncharacterized protein</fullName>
    </submittedName>
</protein>
<proteinExistence type="inferred from homology"/>
<dbReference type="PANTHER" id="PTHR30097:SF16">
    <property type="entry name" value="CATION EFFLUX SYSTEM (CZCB-LIKE)"/>
    <property type="match status" value="1"/>
</dbReference>
<dbReference type="SUPFAM" id="SSF111369">
    <property type="entry name" value="HlyD-like secretion proteins"/>
    <property type="match status" value="1"/>
</dbReference>
<dbReference type="Gene3D" id="1.10.287.470">
    <property type="entry name" value="Helix hairpin bin"/>
    <property type="match status" value="1"/>
</dbReference>
<reference evidence="6 7" key="1">
    <citation type="journal article" date="2016" name="Microb. Cell Fact.">
        <title>Dissection of exopolysaccharide biosynthesis in Kozakia baliensis.</title>
        <authorList>
            <person name="Brandt J.U."/>
            <person name="Jakob F."/>
            <person name="Behr J."/>
            <person name="Geissler A.J."/>
            <person name="Vogel R.F."/>
        </authorList>
    </citation>
    <scope>NUCLEOTIDE SEQUENCE [LARGE SCALE GENOMIC DNA]</scope>
    <source>
        <strain evidence="6 7">DSM 14400</strain>
        <plasmid evidence="7">Plasmid pkb14400_1</plasmid>
    </source>
</reference>
<geneLocation type="plasmid" evidence="7">
    <name>pkb14400_1</name>
</geneLocation>
<dbReference type="RefSeq" id="WP_070403941.1">
    <property type="nucleotide sequence ID" value="NZ_BJVW01000039.1"/>
</dbReference>
<dbReference type="Gene3D" id="2.40.420.20">
    <property type="match status" value="1"/>
</dbReference>